<evidence type="ECO:0000256" key="1">
    <source>
        <dbReference type="SAM" id="Coils"/>
    </source>
</evidence>
<accession>A0ABX2D0T5</accession>
<dbReference type="EMBL" id="SRRZ01000079">
    <property type="protein sequence ID" value="NQE36266.1"/>
    <property type="molecule type" value="Genomic_DNA"/>
</dbReference>
<evidence type="ECO:0000313" key="3">
    <source>
        <dbReference type="EMBL" id="NQE36266.1"/>
    </source>
</evidence>
<dbReference type="Gene3D" id="1.20.120.20">
    <property type="entry name" value="Apolipoprotein"/>
    <property type="match status" value="1"/>
</dbReference>
<keyword evidence="1" id="KW-0175">Coiled coil</keyword>
<comment type="caution">
    <text evidence="3">The sequence shown here is derived from an EMBL/GenBank/DDBJ whole genome shotgun (WGS) entry which is preliminary data.</text>
</comment>
<evidence type="ECO:0000256" key="2">
    <source>
        <dbReference type="SAM" id="MobiDB-lite"/>
    </source>
</evidence>
<gene>
    <name evidence="3" type="ORF">E5S67_04029</name>
</gene>
<dbReference type="SUPFAM" id="SSF58113">
    <property type="entry name" value="Apolipoprotein A-I"/>
    <property type="match status" value="1"/>
</dbReference>
<feature type="compositionally biased region" description="Basic and acidic residues" evidence="2">
    <location>
        <begin position="199"/>
        <end position="209"/>
    </location>
</feature>
<keyword evidence="4" id="KW-1185">Reference proteome</keyword>
<proteinExistence type="predicted"/>
<protein>
    <submittedName>
        <fullName evidence="3">Uncharacterized protein</fullName>
    </submittedName>
</protein>
<name>A0ABX2D0T5_9CYAN</name>
<sequence length="283" mass="32508">MSLLQGKDSKPPFICGDKTWLNNLNLRIFRVNILKNSIPDAGVRVQTIKARPLKKASATNNCRKSLAHFLNSQSLEIPGTSMAEITKEEMRERLGNIDQIRDIIFGAQLREYDNRFDKIDSDLSMMQQDMQARIEQVKTVLSAEMKAAVDSLEKKVKSLTSNTQEESADIRQQVDRVNRKFSSSMEALDEAMDNQTSSLRDELSQTRERLSEETRTLKTQVFEELDRRFSMLRDVKVSRDDMAEILFELGMRLKGTEFVPELKGVADNKLNTEFLLPERHHHG</sequence>
<feature type="coiled-coil region" evidence="1">
    <location>
        <begin position="142"/>
        <end position="169"/>
    </location>
</feature>
<evidence type="ECO:0000313" key="4">
    <source>
        <dbReference type="Proteomes" id="UP000702425"/>
    </source>
</evidence>
<reference evidence="3 4" key="1">
    <citation type="journal article" date="2020" name="Sci. Rep.">
        <title>A novel cyanobacterial geosmin producer, revising GeoA distribution and dispersion patterns in Bacteria.</title>
        <authorList>
            <person name="Churro C."/>
            <person name="Semedo-Aguiar A.P."/>
            <person name="Silva A.D."/>
            <person name="Pereira-Leal J.B."/>
            <person name="Leite R.B."/>
        </authorList>
    </citation>
    <scope>NUCLEOTIDE SEQUENCE [LARGE SCALE GENOMIC DNA]</scope>
    <source>
        <strain evidence="3 4">IPMA8</strain>
    </source>
</reference>
<feature type="region of interest" description="Disordered" evidence="2">
    <location>
        <begin position="189"/>
        <end position="209"/>
    </location>
</feature>
<organism evidence="3 4">
    <name type="scientific">Microcoleus asticus IPMA8</name>
    <dbReference type="NCBI Taxonomy" id="2563858"/>
    <lineage>
        <taxon>Bacteria</taxon>
        <taxon>Bacillati</taxon>
        <taxon>Cyanobacteriota</taxon>
        <taxon>Cyanophyceae</taxon>
        <taxon>Oscillatoriophycideae</taxon>
        <taxon>Oscillatoriales</taxon>
        <taxon>Microcoleaceae</taxon>
        <taxon>Microcoleus</taxon>
        <taxon>Microcoleus asticus</taxon>
    </lineage>
</organism>
<dbReference type="Proteomes" id="UP000702425">
    <property type="component" value="Unassembled WGS sequence"/>
</dbReference>